<dbReference type="PROSITE" id="PS50297">
    <property type="entry name" value="ANK_REP_REGION"/>
    <property type="match status" value="3"/>
</dbReference>
<dbReference type="InterPro" id="IPR036770">
    <property type="entry name" value="Ankyrin_rpt-contain_sf"/>
</dbReference>
<dbReference type="Pfam" id="PF12796">
    <property type="entry name" value="Ank_2"/>
    <property type="match status" value="2"/>
</dbReference>
<dbReference type="eggNOG" id="KOG0504">
    <property type="taxonomic scope" value="Eukaryota"/>
</dbReference>
<dbReference type="InterPro" id="IPR002110">
    <property type="entry name" value="Ankyrin_rpt"/>
</dbReference>
<evidence type="ECO:0000256" key="3">
    <source>
        <dbReference type="PROSITE-ProRule" id="PRU00023"/>
    </source>
</evidence>
<dbReference type="PROSITE" id="PS50088">
    <property type="entry name" value="ANK_REPEAT"/>
    <property type="match status" value="3"/>
</dbReference>
<evidence type="ECO:0000313" key="5">
    <source>
        <dbReference type="Proteomes" id="UP000027135"/>
    </source>
</evidence>
<dbReference type="STRING" id="136037.A0A067R2Q3"/>
<dbReference type="Gene3D" id="1.25.40.20">
    <property type="entry name" value="Ankyrin repeat-containing domain"/>
    <property type="match status" value="2"/>
</dbReference>
<dbReference type="OrthoDB" id="539213at2759"/>
<gene>
    <name evidence="4" type="ORF">L798_08303</name>
</gene>
<evidence type="ECO:0000256" key="1">
    <source>
        <dbReference type="ARBA" id="ARBA00022737"/>
    </source>
</evidence>
<organism evidence="4 5">
    <name type="scientific">Zootermopsis nevadensis</name>
    <name type="common">Dampwood termite</name>
    <dbReference type="NCBI Taxonomy" id="136037"/>
    <lineage>
        <taxon>Eukaryota</taxon>
        <taxon>Metazoa</taxon>
        <taxon>Ecdysozoa</taxon>
        <taxon>Arthropoda</taxon>
        <taxon>Hexapoda</taxon>
        <taxon>Insecta</taxon>
        <taxon>Pterygota</taxon>
        <taxon>Neoptera</taxon>
        <taxon>Polyneoptera</taxon>
        <taxon>Dictyoptera</taxon>
        <taxon>Blattodea</taxon>
        <taxon>Blattoidea</taxon>
        <taxon>Termitoidae</taxon>
        <taxon>Termopsidae</taxon>
        <taxon>Zootermopsis</taxon>
    </lineage>
</organism>
<dbReference type="InParanoid" id="A0A067R2Q3"/>
<keyword evidence="1" id="KW-0677">Repeat</keyword>
<keyword evidence="5" id="KW-1185">Reference proteome</keyword>
<protein>
    <submittedName>
        <fullName evidence="4">Ankyrin repeat and SAM domain-containing protein 6</fullName>
    </submittedName>
</protein>
<accession>A0A067R2Q3</accession>
<dbReference type="Proteomes" id="UP000027135">
    <property type="component" value="Unassembled WGS sequence"/>
</dbReference>
<dbReference type="EMBL" id="KK852750">
    <property type="protein sequence ID" value="KDR17200.1"/>
    <property type="molecule type" value="Genomic_DNA"/>
</dbReference>
<sequence length="756" mass="82864">MNSKESIFQIHCETGNIYMVKEMVMLGVDVNWSDEGGVTALQVAAANGRDDIVEYLLCHDAVIDKPNNFGWTSLMHAARNGYPNTVSTLIHYGANVQLTNGMGAEVMALAVASGNCLAVGHILSALPWKLEIESATILTPAIVFGHNQLTRILLDLVRPNDALPHTGITPLMMAALKGNSVAVDLLLEHDADVNKRNVLGQSALDIAVTMGHGQVMQLLQSDNCHHIELRSVLPDLVTGIAVKETGGSEIHVPTEKNAAYVQIRATLLEERDSQLCSKTPQRTKIISQYHSDSLSPSFHFTEPWTSSTDTNIVPTSATTSSFSLQNPDMSATYTPKIEYCTACFSHHLSNPLHCLNNKSSYISKLDMPRPVPNMCRLTSVITKLQNQTDKPSQHVIQPFIPCTNNMAVPSMVRTFISPGSMLSPPDNKQIAQSTTQTCNLRIRTISPQSNTHVIHNPSLEAMNISSTENNYKLADIPCSLLQPCVSTEDTYLKEATYRELSPQTKTRVSYRTQDNFPARAKNTESHNLPITAIPPHSNIKIYHGTTHACNLPSRGLSPLRNKGLSPLRNMETYSLANRVFSPQINTEIYHGTSQAYNTPNKGLSPLRNTEAYSLADRALSPQCNTEIYHGTSQAYNTPNKGLSPLRNTEAYSLADRALSPQISHGISQAYSTPNKGLSPLRNTEAYSLADRALSPQCNTEIYHGTSQAYNTPNKGLSPLRHTEAYSLADRALSPQINTQSCHGTAQTYNTPKNCVP</sequence>
<evidence type="ECO:0000256" key="2">
    <source>
        <dbReference type="ARBA" id="ARBA00023043"/>
    </source>
</evidence>
<feature type="repeat" description="ANK" evidence="3">
    <location>
        <begin position="36"/>
        <end position="68"/>
    </location>
</feature>
<feature type="repeat" description="ANK" evidence="3">
    <location>
        <begin position="166"/>
        <end position="198"/>
    </location>
</feature>
<dbReference type="AlphaFoldDB" id="A0A067R2Q3"/>
<feature type="repeat" description="ANK" evidence="3">
    <location>
        <begin position="69"/>
        <end position="101"/>
    </location>
</feature>
<dbReference type="SMART" id="SM00248">
    <property type="entry name" value="ANK"/>
    <property type="match status" value="5"/>
</dbReference>
<dbReference type="SUPFAM" id="SSF48403">
    <property type="entry name" value="Ankyrin repeat"/>
    <property type="match status" value="1"/>
</dbReference>
<name>A0A067R2Q3_ZOONE</name>
<keyword evidence="2 3" id="KW-0040">ANK repeat</keyword>
<evidence type="ECO:0000313" key="4">
    <source>
        <dbReference type="EMBL" id="KDR17200.1"/>
    </source>
</evidence>
<reference evidence="4 5" key="1">
    <citation type="journal article" date="2014" name="Nat. Commun.">
        <title>Molecular traces of alternative social organization in a termite genome.</title>
        <authorList>
            <person name="Terrapon N."/>
            <person name="Li C."/>
            <person name="Robertson H.M."/>
            <person name="Ji L."/>
            <person name="Meng X."/>
            <person name="Booth W."/>
            <person name="Chen Z."/>
            <person name="Childers C.P."/>
            <person name="Glastad K.M."/>
            <person name="Gokhale K."/>
            <person name="Gowin J."/>
            <person name="Gronenberg W."/>
            <person name="Hermansen R.A."/>
            <person name="Hu H."/>
            <person name="Hunt B.G."/>
            <person name="Huylmans A.K."/>
            <person name="Khalil S.M."/>
            <person name="Mitchell R.D."/>
            <person name="Munoz-Torres M.C."/>
            <person name="Mustard J.A."/>
            <person name="Pan H."/>
            <person name="Reese J.T."/>
            <person name="Scharf M.E."/>
            <person name="Sun F."/>
            <person name="Vogel H."/>
            <person name="Xiao J."/>
            <person name="Yang W."/>
            <person name="Yang Z."/>
            <person name="Yang Z."/>
            <person name="Zhou J."/>
            <person name="Zhu J."/>
            <person name="Brent C.S."/>
            <person name="Elsik C.G."/>
            <person name="Goodisman M.A."/>
            <person name="Liberles D.A."/>
            <person name="Roe R.M."/>
            <person name="Vargo E.L."/>
            <person name="Vilcinskas A."/>
            <person name="Wang J."/>
            <person name="Bornberg-Bauer E."/>
            <person name="Korb J."/>
            <person name="Zhang G."/>
            <person name="Liebig J."/>
        </authorList>
    </citation>
    <scope>NUCLEOTIDE SEQUENCE [LARGE SCALE GENOMIC DNA]</scope>
    <source>
        <tissue evidence="4">Whole organism</tissue>
    </source>
</reference>
<proteinExistence type="predicted"/>
<dbReference type="PANTHER" id="PTHR24198">
    <property type="entry name" value="ANKYRIN REPEAT AND PROTEIN KINASE DOMAIN-CONTAINING PROTEIN"/>
    <property type="match status" value="1"/>
</dbReference>
<dbReference type="PANTHER" id="PTHR24198:SF165">
    <property type="entry name" value="ANKYRIN REPEAT-CONTAINING PROTEIN-RELATED"/>
    <property type="match status" value="1"/>
</dbReference>